<dbReference type="WBParaSite" id="maker-unitig_20047-snap-gene-0.1-mRNA-1">
    <property type="protein sequence ID" value="maker-unitig_20047-snap-gene-0.1-mRNA-1"/>
    <property type="gene ID" value="maker-unitig_20047-snap-gene-0.1"/>
</dbReference>
<reference evidence="3" key="1">
    <citation type="submission" date="2016-11" db="UniProtKB">
        <authorList>
            <consortium name="WormBaseParasite"/>
        </authorList>
    </citation>
    <scope>IDENTIFICATION</scope>
</reference>
<evidence type="ECO:0000313" key="2">
    <source>
        <dbReference type="Proteomes" id="UP000095280"/>
    </source>
</evidence>
<dbReference type="Proteomes" id="UP000095280">
    <property type="component" value="Unplaced"/>
</dbReference>
<feature type="compositionally biased region" description="Basic and acidic residues" evidence="1">
    <location>
        <begin position="107"/>
        <end position="117"/>
    </location>
</feature>
<proteinExistence type="predicted"/>
<feature type="region of interest" description="Disordered" evidence="1">
    <location>
        <begin position="83"/>
        <end position="117"/>
    </location>
</feature>
<protein>
    <submittedName>
        <fullName evidence="3">Clade I nitrous oxide reductase</fullName>
    </submittedName>
</protein>
<evidence type="ECO:0000256" key="1">
    <source>
        <dbReference type="SAM" id="MobiDB-lite"/>
    </source>
</evidence>
<organism evidence="2 3">
    <name type="scientific">Macrostomum lignano</name>
    <dbReference type="NCBI Taxonomy" id="282301"/>
    <lineage>
        <taxon>Eukaryota</taxon>
        <taxon>Metazoa</taxon>
        <taxon>Spiralia</taxon>
        <taxon>Lophotrochozoa</taxon>
        <taxon>Platyhelminthes</taxon>
        <taxon>Rhabditophora</taxon>
        <taxon>Macrostomorpha</taxon>
        <taxon>Macrostomida</taxon>
        <taxon>Macrostomidae</taxon>
        <taxon>Macrostomum</taxon>
    </lineage>
</organism>
<keyword evidence="2" id="KW-1185">Reference proteome</keyword>
<sequence length="117" mass="12287">SCPTHRALSSYLSICAGKCASGLEALSWNRRQKSFETRATQPQLASWRSSAVISPGYTTSSDEGARAAPAVSPTSCASRARLGSVTWTTAPPPSRSSSWAAASEIRCAPRSDSGRLP</sequence>
<accession>A0A1I8F499</accession>
<dbReference type="AlphaFoldDB" id="A0A1I8F499"/>
<evidence type="ECO:0000313" key="3">
    <source>
        <dbReference type="WBParaSite" id="maker-unitig_20047-snap-gene-0.1-mRNA-1"/>
    </source>
</evidence>
<name>A0A1I8F499_9PLAT</name>